<dbReference type="Proteomes" id="UP000238479">
    <property type="component" value="Chromosome 1"/>
</dbReference>
<accession>A0A2P6SAS1</accession>
<evidence type="ECO:0000313" key="4">
    <source>
        <dbReference type="EMBL" id="PRQ55764.1"/>
    </source>
</evidence>
<proteinExistence type="inferred from homology"/>
<dbReference type="STRING" id="74649.A0A2P6SAS1"/>
<keyword evidence="3 4" id="KW-0503">Monooxygenase</keyword>
<dbReference type="InterPro" id="IPR001128">
    <property type="entry name" value="Cyt_P450"/>
</dbReference>
<dbReference type="Gene3D" id="1.10.630.10">
    <property type="entry name" value="Cytochrome P450"/>
    <property type="match status" value="1"/>
</dbReference>
<dbReference type="CDD" id="cd00302">
    <property type="entry name" value="cytochrome_P450"/>
    <property type="match status" value="1"/>
</dbReference>
<dbReference type="PRINTS" id="PR00385">
    <property type="entry name" value="P450"/>
</dbReference>
<gene>
    <name evidence="4" type="ORF">RchiOBHm_Chr1g0328201</name>
</gene>
<dbReference type="PROSITE" id="PS00086">
    <property type="entry name" value="CYTOCHROME_P450"/>
    <property type="match status" value="1"/>
</dbReference>
<comment type="caution">
    <text evidence="4">The sequence shown here is derived from an EMBL/GenBank/DDBJ whole genome shotgun (WGS) entry which is preliminary data.</text>
</comment>
<dbReference type="EMBL" id="PDCK01000039">
    <property type="protein sequence ID" value="PRQ55764.1"/>
    <property type="molecule type" value="Genomic_DNA"/>
</dbReference>
<dbReference type="EC" id="1.14.14.1" evidence="4"/>
<dbReference type="GO" id="GO:0005506">
    <property type="term" value="F:iron ion binding"/>
    <property type="evidence" value="ECO:0007669"/>
    <property type="project" value="InterPro"/>
</dbReference>
<evidence type="ECO:0000313" key="5">
    <source>
        <dbReference type="Proteomes" id="UP000238479"/>
    </source>
</evidence>
<evidence type="ECO:0000256" key="1">
    <source>
        <dbReference type="ARBA" id="ARBA00010617"/>
    </source>
</evidence>
<dbReference type="SUPFAM" id="SSF48264">
    <property type="entry name" value="Cytochrome P450"/>
    <property type="match status" value="1"/>
</dbReference>
<evidence type="ECO:0000256" key="3">
    <source>
        <dbReference type="RuleBase" id="RU000461"/>
    </source>
</evidence>
<keyword evidence="3 4" id="KW-0560">Oxidoreductase</keyword>
<dbReference type="PANTHER" id="PTHR24291">
    <property type="entry name" value="CYTOCHROME P450 FAMILY 4"/>
    <property type="match status" value="1"/>
</dbReference>
<comment type="similarity">
    <text evidence="1 3">Belongs to the cytochrome P450 family.</text>
</comment>
<dbReference type="GO" id="GO:0020037">
    <property type="term" value="F:heme binding"/>
    <property type="evidence" value="ECO:0007669"/>
    <property type="project" value="InterPro"/>
</dbReference>
<protein>
    <submittedName>
        <fullName evidence="4">Putative unspecific monooxygenase</fullName>
        <ecNumber evidence="4">1.14.14.1</ecNumber>
    </submittedName>
</protein>
<dbReference type="Pfam" id="PF00067">
    <property type="entry name" value="p450"/>
    <property type="match status" value="1"/>
</dbReference>
<dbReference type="InterPro" id="IPR017972">
    <property type="entry name" value="Cyt_P450_CS"/>
</dbReference>
<evidence type="ECO:0000256" key="2">
    <source>
        <dbReference type="PIRSR" id="PIRSR602401-1"/>
    </source>
</evidence>
<reference evidence="4 5" key="1">
    <citation type="journal article" date="2018" name="Nat. Genet.">
        <title>The Rosa genome provides new insights in the design of modern roses.</title>
        <authorList>
            <person name="Bendahmane M."/>
        </authorList>
    </citation>
    <scope>NUCLEOTIDE SEQUENCE [LARGE SCALE GENOMIC DNA]</scope>
    <source>
        <strain evidence="5">cv. Old Blush</strain>
    </source>
</reference>
<dbReference type="InterPro" id="IPR036396">
    <property type="entry name" value="Cyt_P450_sf"/>
</dbReference>
<dbReference type="Gramene" id="PRQ55764">
    <property type="protein sequence ID" value="PRQ55764"/>
    <property type="gene ID" value="RchiOBHm_Chr1g0328201"/>
</dbReference>
<organism evidence="4 5">
    <name type="scientific">Rosa chinensis</name>
    <name type="common">China rose</name>
    <dbReference type="NCBI Taxonomy" id="74649"/>
    <lineage>
        <taxon>Eukaryota</taxon>
        <taxon>Viridiplantae</taxon>
        <taxon>Streptophyta</taxon>
        <taxon>Embryophyta</taxon>
        <taxon>Tracheophyta</taxon>
        <taxon>Spermatophyta</taxon>
        <taxon>Magnoliopsida</taxon>
        <taxon>eudicotyledons</taxon>
        <taxon>Gunneridae</taxon>
        <taxon>Pentapetalae</taxon>
        <taxon>rosids</taxon>
        <taxon>fabids</taxon>
        <taxon>Rosales</taxon>
        <taxon>Rosaceae</taxon>
        <taxon>Rosoideae</taxon>
        <taxon>Rosoideae incertae sedis</taxon>
        <taxon>Rosa</taxon>
    </lineage>
</organism>
<dbReference type="OMA" id="VQKMHFL"/>
<dbReference type="OrthoDB" id="1470350at2759"/>
<feature type="binding site" description="axial binding residue" evidence="2">
    <location>
        <position position="514"/>
    </location>
    <ligand>
        <name>heme</name>
        <dbReference type="ChEBI" id="CHEBI:30413"/>
    </ligand>
    <ligandPart>
        <name>Fe</name>
        <dbReference type="ChEBI" id="CHEBI:18248"/>
    </ligandPart>
</feature>
<keyword evidence="2 3" id="KW-0349">Heme</keyword>
<keyword evidence="5" id="KW-1185">Reference proteome</keyword>
<dbReference type="PANTHER" id="PTHR24291:SF185">
    <property type="entry name" value="PREMNASPIRODIENE OXYGENASE-LIKE"/>
    <property type="match status" value="1"/>
</dbReference>
<dbReference type="PRINTS" id="PR00463">
    <property type="entry name" value="EP450I"/>
</dbReference>
<comment type="cofactor">
    <cofactor evidence="2">
        <name>heme</name>
        <dbReference type="ChEBI" id="CHEBI:30413"/>
    </cofactor>
</comment>
<name>A0A2P6SAS1_ROSCH</name>
<sequence>MKPSTSSSSSSSPCGSNTLLTILFQSRSEACSNDSILRDLVAREFNAFLWISLIAVTALLLRKLFDLLRLWAKAKPIPGPPCPSFYGHSNLLSRQNITEVLGDLHKKYGSVVKLWLGPTRLLVSIKDPILIKEMLLKAADKLPMTGRAFHLAFGRSSLFASSFDEVQKRRETLLTELNGKVRENKNVFPTKAVDCVLERINNVMGKDSVDSRVFSQHMAFTMLGATLFGDAFLAWSKVAVYEELLMMIAKDAGFWASYCVTPFWKPGFWKYQSVCTKLKCLTQDIVQQCCNVYSWETGNLGKEVACGGPSCSEVRIVDNLFFEELNGHFNVSEEPYGNLMGIMFHGCLSTASLINNIMMNLATHPQIQDKIYSEVTMAQKDAMKEDQISADKLVLLLATIYESARLVSAGSLLQRCSLKHDFSLKSGHTIPAGAGLVVPVELVMMDDSTLGGDASEFNPYRFLSKAGEGSDIFLRKSFSGAAQKFVNLGESSFTLNDPNKSTAFLPFGSGIRACVGQKFVTEGVAMLFASLLKQYEIKLHPEAQDTSKPNNFGLQLLSSSHIVFVQRNS</sequence>
<dbReference type="AlphaFoldDB" id="A0A2P6SAS1"/>
<dbReference type="GO" id="GO:0016712">
    <property type="term" value="F:oxidoreductase activity, acting on paired donors, with incorporation or reduction of molecular oxygen, reduced flavin or flavoprotein as one donor, and incorporation of one atom of oxygen"/>
    <property type="evidence" value="ECO:0007669"/>
    <property type="project" value="UniProtKB-EC"/>
</dbReference>
<keyword evidence="2 3" id="KW-0479">Metal-binding</keyword>
<keyword evidence="2 3" id="KW-0408">Iron</keyword>
<dbReference type="InterPro" id="IPR002401">
    <property type="entry name" value="Cyt_P450_E_grp-I"/>
</dbReference>
<dbReference type="InterPro" id="IPR050196">
    <property type="entry name" value="Cytochrome_P450_Monoox"/>
</dbReference>